<feature type="region of interest" description="Disordered" evidence="2">
    <location>
        <begin position="1284"/>
        <end position="1328"/>
    </location>
</feature>
<comment type="caution">
    <text evidence="5">The sequence shown here is derived from an EMBL/GenBank/DDBJ whole genome shotgun (WGS) entry which is preliminary data.</text>
</comment>
<feature type="compositionally biased region" description="Pro residues" evidence="2">
    <location>
        <begin position="1288"/>
        <end position="1306"/>
    </location>
</feature>
<feature type="chain" id="PRO_5042178207" description="Bacterial repeat domain-containing protein" evidence="3">
    <location>
        <begin position="28"/>
        <end position="1511"/>
    </location>
</feature>
<gene>
    <name evidence="5" type="ORF">J2S20_000654</name>
</gene>
<dbReference type="Proteomes" id="UP001241537">
    <property type="component" value="Unassembled WGS sequence"/>
</dbReference>
<dbReference type="InterPro" id="IPR044060">
    <property type="entry name" value="Bacterial_rp_domain"/>
</dbReference>
<proteinExistence type="predicted"/>
<keyword evidence="1" id="KW-0677">Repeat</keyword>
<name>A0AAE3V9C9_9FIRM</name>
<keyword evidence="6" id="KW-1185">Reference proteome</keyword>
<feature type="region of interest" description="Disordered" evidence="2">
    <location>
        <begin position="832"/>
        <end position="852"/>
    </location>
</feature>
<keyword evidence="3" id="KW-0732">Signal</keyword>
<dbReference type="Pfam" id="PF19127">
    <property type="entry name" value="Choline_bind_3"/>
    <property type="match status" value="1"/>
</dbReference>
<dbReference type="Gene3D" id="2.10.270.10">
    <property type="entry name" value="Cholin Binding"/>
    <property type="match status" value="1"/>
</dbReference>
<dbReference type="RefSeq" id="WP_307253192.1">
    <property type="nucleotide sequence ID" value="NZ_JAUSTO010000003.1"/>
</dbReference>
<organism evidence="5 6">
    <name type="scientific">Moryella indoligenes</name>
    <dbReference type="NCBI Taxonomy" id="371674"/>
    <lineage>
        <taxon>Bacteria</taxon>
        <taxon>Bacillati</taxon>
        <taxon>Bacillota</taxon>
        <taxon>Clostridia</taxon>
        <taxon>Lachnospirales</taxon>
        <taxon>Lachnospiraceae</taxon>
        <taxon>Moryella</taxon>
    </lineage>
</organism>
<evidence type="ECO:0000256" key="3">
    <source>
        <dbReference type="SAM" id="SignalP"/>
    </source>
</evidence>
<accession>A0AAE3V9C9</accession>
<evidence type="ECO:0000256" key="1">
    <source>
        <dbReference type="ARBA" id="ARBA00022737"/>
    </source>
</evidence>
<sequence length="1511" mass="165176">MKIRRRIRARFAAALAAVMAITMTAPALPAYAYALPYGGDAVIRFDPGIGPDLKAKDQQNGQFYWTDGTKDSYGDLPQETEGGKKLSVAHGKAGHALTESTDFGGIATQEAQHPNGGGTVLRPVLPKLRGDGATIPAWPGYRFDGWFDSDGNRLLNLPAHFSYTTPTTYTARWTGDSADQFDFTVMHYRDLNKTRNGQKGVDAIIADDTDPEIHAFKKDGPTKVTANQGVSATYRRDIPGYKLQDVLIKNNKKRGFGEASGAGSIEPEAAKLNASNNLTGVMPNDDLTVAYRYKPNDQVKFAFEVEYVDVDGHTIKSPERKGYSAEDEVSKTPDSITAYAFQGAELLEGKEPKKAEHVYAVSDDSLNKTTGEFRGKMPNQKVRIRYTYRLDPEFTSDVVVHYRDNHGELMKNIGTDGSATYHFNFLDEHEVPVPKQSGYTYPPNITFSPNANFVPMQNPKEGYENFKFKLQNGSGSIDVTYLEDLSDTENWARVTYASGAHGTNSGPVEPKSFPKGAQKLSVLTKNISTDADPNYRFKGWYKADASGKPVGDKLSEDIDLDGDLRLISVFEETEEDWFDLSFVAGSHGSISGKQTAHVPRGTKWSDLMLPIPSPDALYQNDKWYNEAGEPMVDPDALILANQTYTFRFTRFNALPDDHLLAIPDASGGVTSNGSGRVVVSAPNENRKYALTDRYGNIIAVQSGSALQNGAFTGLPVCEQYFVYELEEHQDTWNLDNIQTVDPDKRSQPALAVVPALGNNYSVDSDPLAADKKKLTVTPAATDTVYALLDADGNIVAQEGAADGWKAPSGSPQTVEFTGLDPNTTYTVVARTASGSETPEEKQPMGSTVTVTGTQSAAESTYVLRLLDGGRVTEITRNGNVIAIGDDETEVTVREGDRIKIDADAADADGNAFRKWNILIGGMTIQHRDRRNQTVTMPRGAVVLQATYNTPSATSAATLDYAPKDGRFALNPEEGAIEKLRTALISNPTDEAALSVLNTELAYTVHFDRRSVAASVSNALREKTGEEKLKFPWSVKLGLTRAVNGVNKPLPASGSNAEVNVLARIDESLLGGMDYKLWRQSTDTAGELTFEELSMKPDPNEEDSGFRGVFHFLANIGDTVVLSYSKAYIVTIEDTKRGTVHRLKVRQGESLEDAENYMDIWSDLKTIWTDPATGIEYELEGIKKSNSASAPNYDVTDEVKRNLTLYALYAPADDSAWQAACEKLKRETDVASALSTNGNVSPEDREDLTQAIAHANAVRTHLPRPTIAELEAEYNALKELVDRITTANPTPPGPTPPEPVPPTPPTPGGSGGHSGGGGGGGGVSRSIAASAGPGVRSAYRSGTDGNWDNFDPAKHGWAFVTSAGNRLKDQWADIVYTFGGVSKVYTYHFDADGVMDSGWYRDAAGSWYFLSAVHDGWFGGLIKGWHHDANDGNWYYLNLLDGAMVTGWQKIDGKWYFLNPHTPEQTWFWNAETERWEYRNGQSRPLGAMYAGEQTPDGYRVDESGAWIRETP</sequence>
<evidence type="ECO:0000313" key="5">
    <source>
        <dbReference type="EMBL" id="MDQ0151972.1"/>
    </source>
</evidence>
<dbReference type="InterPro" id="IPR018337">
    <property type="entry name" value="Cell_wall/Cho-bd_repeat"/>
</dbReference>
<dbReference type="SUPFAM" id="SSF69360">
    <property type="entry name" value="Cell wall binding repeat"/>
    <property type="match status" value="1"/>
</dbReference>
<evidence type="ECO:0000259" key="4">
    <source>
        <dbReference type="Pfam" id="PF18998"/>
    </source>
</evidence>
<feature type="domain" description="Bacterial repeat" evidence="4">
    <location>
        <begin position="890"/>
        <end position="948"/>
    </location>
</feature>
<dbReference type="EMBL" id="JAUSTO010000003">
    <property type="protein sequence ID" value="MDQ0151972.1"/>
    <property type="molecule type" value="Genomic_DNA"/>
</dbReference>
<feature type="compositionally biased region" description="Gly residues" evidence="2">
    <location>
        <begin position="1307"/>
        <end position="1322"/>
    </location>
</feature>
<dbReference type="Pfam" id="PF18998">
    <property type="entry name" value="Flg_new_2"/>
    <property type="match status" value="1"/>
</dbReference>
<evidence type="ECO:0000313" key="6">
    <source>
        <dbReference type="Proteomes" id="UP001241537"/>
    </source>
</evidence>
<evidence type="ECO:0000256" key="2">
    <source>
        <dbReference type="SAM" id="MobiDB-lite"/>
    </source>
</evidence>
<reference evidence="5" key="1">
    <citation type="submission" date="2023-07" db="EMBL/GenBank/DDBJ databases">
        <title>Genomic Encyclopedia of Type Strains, Phase IV (KMG-IV): sequencing the most valuable type-strain genomes for metagenomic binning, comparative biology and taxonomic classification.</title>
        <authorList>
            <person name="Goeker M."/>
        </authorList>
    </citation>
    <scope>NUCLEOTIDE SEQUENCE</scope>
    <source>
        <strain evidence="5">DSM 19659</strain>
    </source>
</reference>
<protein>
    <recommendedName>
        <fullName evidence="4">Bacterial repeat domain-containing protein</fullName>
    </recommendedName>
</protein>
<feature type="signal peptide" evidence="3">
    <location>
        <begin position="1"/>
        <end position="27"/>
    </location>
</feature>